<gene>
    <name evidence="1" type="ORF">H9Q72_001889</name>
</gene>
<reference evidence="1" key="1">
    <citation type="journal article" date="2020" name="bioRxiv">
        <title>Historical genomics reveals the evolutionary mechanisms behind multiple outbreaks of the host-specific coffee wilt pathogen Fusarium xylarioides.</title>
        <authorList>
            <person name="Peck D."/>
            <person name="Nowell R.W."/>
            <person name="Flood J."/>
            <person name="Ryan M.J."/>
            <person name="Barraclough T.G."/>
        </authorList>
    </citation>
    <scope>NUCLEOTIDE SEQUENCE</scope>
    <source>
        <strain evidence="1">IMI 127659i</strain>
    </source>
</reference>
<dbReference type="PANTHER" id="PTHR32387">
    <property type="entry name" value="WU:FJ29H11"/>
    <property type="match status" value="1"/>
</dbReference>
<dbReference type="OrthoDB" id="1262810at2759"/>
<name>A0A9P7I6R3_9HYPO</name>
<keyword evidence="2" id="KW-1185">Reference proteome</keyword>
<evidence type="ECO:0000313" key="2">
    <source>
        <dbReference type="Proteomes" id="UP000750502"/>
    </source>
</evidence>
<accession>A0A9P7I6R3</accession>
<comment type="caution">
    <text evidence="1">The sequence shown here is derived from an EMBL/GenBank/DDBJ whole genome shotgun (WGS) entry which is preliminary data.</text>
</comment>
<dbReference type="Proteomes" id="UP000750502">
    <property type="component" value="Unassembled WGS sequence"/>
</dbReference>
<sequence>MASAQEAEQIIRSLNGDIKLGKHIEHSAKKLLHEVLRYANSRSFTKVLAASETPAIAFRIYDCDRIVIEYNDDGLTKADLETICQPVSKKQTCKSNFRTIVIANKKVRIQSGNFSFDFQHNILDPEDSVMRPVWVSPTEIIPDNMTRITLYLHDQGSKEEVDNLRKIIHSQFEKLHDVSFVFLKDIKWMRIEFLDGAGFVTRSKVLQKRNVGKHGADIEVTDADQRTKGQIYHVTDYYVDNSATYVTLAFPLTDEFTPQVDGDEAIQLFNFVPLCASPLAFHVHSDFELGDDEHGLVTTSAHNIGIRDLIANAFFKAILQFLDNNCLRHTWPLFLTPISEDTDPFWSALDSDVRSWISQNPVLRCKSSRPWRLISHLTRVPTEAQDENGKPLLNDPLSDSYLMHKYPVAAAAKLTEYGLATLTDARLLELLEMDLESPKPRMHTSTSKDWQIAMSRLLSKLLANDERVDKLKSLPIVQLRDGSWTSPASGPLYFPTSGHSSIPESLKFRDVTLLATFQPERRTSYEKLGVIQPKVKEVRERILETFKSAETLPLENVYEYLRYLYLTHQSFNLFTPHEQPYDDVRVLTTGMKLQNPHSTTVYYPGTDDPYSPESLLGPAPTASFLHHKIWNDGADKPGPFHPTWKVWLCDSIGIRERPSLLQAKTQSESETTSDGSSTDASGIVLSDEFHHVYKHHPDRLLGFIERLWIHEGHELLKHPNLVSEIRQLPAQKLCGVNFHVTLQDTWAPSEDLQTSVKVFMENPDVFPFLKLEDQKDVDLVIATRWSFLTKHFGVKWKHDLDFLLEMMKCIKRCTRISSVQVEKVMRIYNLISSKYALATSEEKARALEFFNDVGVLDIDAKEAVWASSSRCVWAGPAGLVSKRSIKRFYIEESCDKKQLQNISRFFFNELKIRNANGEDMAEELCALNMKECKDITKVHRIYKYLDRKNISSETRHKFHEFPLILVKQNSDSECFWSDADTDELNSNPKSCYPDLKDFFIDKLGVKRSAYDELLNPTSDDPEDIKEMIMSFAEEFDESTPKFPVEPIRRAKIFPVRSPDGDVSLVSLDTDFTIADREGLRRELKDHIRILDFDLANSRWLHPFFQWLNIDDRYLSRCVRSLATVSADSAPSLEEDPWDLRLKACHIARVAATFDIFATYDDATSLYERLETLRVVEISNISAELEITQDQKAFRSTPQSVTAHISDNEPSFTIYVAKDKKRKIFSVLPRILEEWLRQDRERWHTYEVISSLTSIIASGLSVLDEILEDQGIIELPFGGNDVDDTKMDSEGRTECVSVQEVVLRPLEED</sequence>
<evidence type="ECO:0000313" key="1">
    <source>
        <dbReference type="EMBL" id="KAG5771717.1"/>
    </source>
</evidence>
<proteinExistence type="predicted"/>
<dbReference type="EMBL" id="JADFTT010000034">
    <property type="protein sequence ID" value="KAG5771717.1"/>
    <property type="molecule type" value="Genomic_DNA"/>
</dbReference>
<dbReference type="PANTHER" id="PTHR32387:SF0">
    <property type="entry name" value="PROTEIN NO VEIN"/>
    <property type="match status" value="1"/>
</dbReference>
<dbReference type="InterPro" id="IPR052957">
    <property type="entry name" value="Auxin_embryo_med"/>
</dbReference>
<reference evidence="1" key="2">
    <citation type="submission" date="2020-10" db="EMBL/GenBank/DDBJ databases">
        <authorList>
            <person name="Peck L.D."/>
            <person name="Nowell R.W."/>
            <person name="Flood J."/>
            <person name="Ryan M.J."/>
            <person name="Barraclough T.G."/>
        </authorList>
    </citation>
    <scope>NUCLEOTIDE SEQUENCE</scope>
    <source>
        <strain evidence="1">IMI 127659i</strain>
    </source>
</reference>
<organism evidence="1 2">
    <name type="scientific">Fusarium xylarioides</name>
    <dbReference type="NCBI Taxonomy" id="221167"/>
    <lineage>
        <taxon>Eukaryota</taxon>
        <taxon>Fungi</taxon>
        <taxon>Dikarya</taxon>
        <taxon>Ascomycota</taxon>
        <taxon>Pezizomycotina</taxon>
        <taxon>Sordariomycetes</taxon>
        <taxon>Hypocreomycetidae</taxon>
        <taxon>Hypocreales</taxon>
        <taxon>Nectriaceae</taxon>
        <taxon>Fusarium</taxon>
        <taxon>Fusarium fujikuroi species complex</taxon>
    </lineage>
</organism>
<protein>
    <submittedName>
        <fullName evidence="1">Uncharacterized protein</fullName>
    </submittedName>
</protein>